<dbReference type="Pfam" id="PF03547">
    <property type="entry name" value="Mem_trans"/>
    <property type="match status" value="1"/>
</dbReference>
<feature type="transmembrane region" description="Helical" evidence="7">
    <location>
        <begin position="167"/>
        <end position="187"/>
    </location>
</feature>
<dbReference type="AlphaFoldDB" id="A0A8J2ZXN9"/>
<evidence type="ECO:0000256" key="3">
    <source>
        <dbReference type="ARBA" id="ARBA00022475"/>
    </source>
</evidence>
<comment type="caution">
    <text evidence="8">The sequence shown here is derived from an EMBL/GenBank/DDBJ whole genome shotgun (WGS) entry which is preliminary data.</text>
</comment>
<keyword evidence="2" id="KW-0813">Transport</keyword>
<organism evidence="8 9">
    <name type="scientific">Pullulanibacillus pueri</name>
    <dbReference type="NCBI Taxonomy" id="1437324"/>
    <lineage>
        <taxon>Bacteria</taxon>
        <taxon>Bacillati</taxon>
        <taxon>Bacillota</taxon>
        <taxon>Bacilli</taxon>
        <taxon>Bacillales</taxon>
        <taxon>Sporolactobacillaceae</taxon>
        <taxon>Pullulanibacillus</taxon>
    </lineage>
</organism>
<proteinExistence type="predicted"/>
<dbReference type="Proteomes" id="UP000656813">
    <property type="component" value="Unassembled WGS sequence"/>
</dbReference>
<dbReference type="GO" id="GO:0055085">
    <property type="term" value="P:transmembrane transport"/>
    <property type="evidence" value="ECO:0007669"/>
    <property type="project" value="InterPro"/>
</dbReference>
<evidence type="ECO:0000256" key="4">
    <source>
        <dbReference type="ARBA" id="ARBA00022692"/>
    </source>
</evidence>
<keyword evidence="9" id="KW-1185">Reference proteome</keyword>
<accession>A0A8J2ZXN9</accession>
<keyword evidence="5 7" id="KW-1133">Transmembrane helix</keyword>
<feature type="transmembrane region" description="Helical" evidence="7">
    <location>
        <begin position="123"/>
        <end position="146"/>
    </location>
</feature>
<reference evidence="8" key="2">
    <citation type="submission" date="2020-09" db="EMBL/GenBank/DDBJ databases">
        <authorList>
            <person name="Sun Q."/>
            <person name="Zhou Y."/>
        </authorList>
    </citation>
    <scope>NUCLEOTIDE SEQUENCE</scope>
    <source>
        <strain evidence="8">CGMCC 1.12777</strain>
    </source>
</reference>
<feature type="transmembrane region" description="Helical" evidence="7">
    <location>
        <begin position="6"/>
        <end position="26"/>
    </location>
</feature>
<feature type="transmembrane region" description="Helical" evidence="7">
    <location>
        <begin position="38"/>
        <end position="57"/>
    </location>
</feature>
<feature type="transmembrane region" description="Helical" evidence="7">
    <location>
        <begin position="279"/>
        <end position="298"/>
    </location>
</feature>
<dbReference type="EMBL" id="BMFV01000022">
    <property type="protein sequence ID" value="GGH84533.1"/>
    <property type="molecule type" value="Genomic_DNA"/>
</dbReference>
<name>A0A8J2ZXN9_9BACL</name>
<feature type="transmembrane region" description="Helical" evidence="7">
    <location>
        <begin position="222"/>
        <end position="243"/>
    </location>
</feature>
<dbReference type="InterPro" id="IPR004776">
    <property type="entry name" value="Mem_transp_PIN-like"/>
</dbReference>
<evidence type="ECO:0000256" key="7">
    <source>
        <dbReference type="SAM" id="Phobius"/>
    </source>
</evidence>
<keyword evidence="3" id="KW-1003">Cell membrane</keyword>
<sequence length="303" mass="34089">MASFNQQFLYSVLIIALGYALKRFNILKAKDGEGLSRIVFNLTLPALIVVTFSDFVIDPSLLLLIASCFLFGLLVAAIGLFVFRNEPRKIKGMVCMMVPGFNIGLFAYPLVEGIWGEKGIKYFGMFDVGNSFLVFGLIYLIGSYYSSDDVKLTAKDISFKMLKSIPFMTYIVVFILSIIGIHLPAFIVDTSKIISVANMPMSLLLLGLYLNFRFDKSYNKLLYKFLGIRYLIGLGLGILLFFILPFDNMFKYTLLMGLILPTSVAVLPYSVEFDYNQKFVGIASNVTILLSFFLLWGMTNIIM</sequence>
<reference evidence="8" key="1">
    <citation type="journal article" date="2014" name="Int. J. Syst. Evol. Microbiol.">
        <title>Complete genome sequence of Corynebacterium casei LMG S-19264T (=DSM 44701T), isolated from a smear-ripened cheese.</title>
        <authorList>
            <consortium name="US DOE Joint Genome Institute (JGI-PGF)"/>
            <person name="Walter F."/>
            <person name="Albersmeier A."/>
            <person name="Kalinowski J."/>
            <person name="Ruckert C."/>
        </authorList>
    </citation>
    <scope>NUCLEOTIDE SEQUENCE</scope>
    <source>
        <strain evidence="8">CGMCC 1.12777</strain>
    </source>
</reference>
<feature type="transmembrane region" description="Helical" evidence="7">
    <location>
        <begin position="90"/>
        <end position="111"/>
    </location>
</feature>
<evidence type="ECO:0000256" key="1">
    <source>
        <dbReference type="ARBA" id="ARBA00004141"/>
    </source>
</evidence>
<dbReference type="PANTHER" id="PTHR36838:SF3">
    <property type="entry name" value="TRANSPORTER AUXIN EFFLUX CARRIER EC FAMILY"/>
    <property type="match status" value="1"/>
</dbReference>
<feature type="transmembrane region" description="Helical" evidence="7">
    <location>
        <begin position="63"/>
        <end position="83"/>
    </location>
</feature>
<dbReference type="RefSeq" id="WP_188497985.1">
    <property type="nucleotide sequence ID" value="NZ_BMFV01000022.1"/>
</dbReference>
<comment type="subcellular location">
    <subcellularLocation>
        <location evidence="1">Membrane</location>
        <topology evidence="1">Multi-pass membrane protein</topology>
    </subcellularLocation>
</comment>
<protein>
    <submittedName>
        <fullName evidence="8">Malonate transporter</fullName>
    </submittedName>
</protein>
<evidence type="ECO:0000256" key="6">
    <source>
        <dbReference type="ARBA" id="ARBA00023136"/>
    </source>
</evidence>
<feature type="transmembrane region" description="Helical" evidence="7">
    <location>
        <begin position="249"/>
        <end position="267"/>
    </location>
</feature>
<evidence type="ECO:0000313" key="8">
    <source>
        <dbReference type="EMBL" id="GGH84533.1"/>
    </source>
</evidence>
<keyword evidence="4 7" id="KW-0812">Transmembrane</keyword>
<evidence type="ECO:0000256" key="2">
    <source>
        <dbReference type="ARBA" id="ARBA00022448"/>
    </source>
</evidence>
<evidence type="ECO:0000313" key="9">
    <source>
        <dbReference type="Proteomes" id="UP000656813"/>
    </source>
</evidence>
<gene>
    <name evidence="8" type="ORF">GCM10007096_27830</name>
</gene>
<dbReference type="GO" id="GO:0016020">
    <property type="term" value="C:membrane"/>
    <property type="evidence" value="ECO:0007669"/>
    <property type="project" value="UniProtKB-SubCell"/>
</dbReference>
<keyword evidence="6 7" id="KW-0472">Membrane</keyword>
<feature type="transmembrane region" description="Helical" evidence="7">
    <location>
        <begin position="193"/>
        <end position="210"/>
    </location>
</feature>
<evidence type="ECO:0000256" key="5">
    <source>
        <dbReference type="ARBA" id="ARBA00022989"/>
    </source>
</evidence>
<dbReference type="PANTHER" id="PTHR36838">
    <property type="entry name" value="AUXIN EFFLUX CARRIER FAMILY PROTEIN"/>
    <property type="match status" value="1"/>
</dbReference>